<dbReference type="PROSITE" id="PS51736">
    <property type="entry name" value="RECOMBINASES_3"/>
    <property type="match status" value="1"/>
</dbReference>
<dbReference type="InterPro" id="IPR009057">
    <property type="entry name" value="Homeodomain-like_sf"/>
</dbReference>
<dbReference type="InterPro" id="IPR050639">
    <property type="entry name" value="SSR_resolvase"/>
</dbReference>
<dbReference type="SUPFAM" id="SSF53041">
    <property type="entry name" value="Resolvase-like"/>
    <property type="match status" value="1"/>
</dbReference>
<evidence type="ECO:0000256" key="2">
    <source>
        <dbReference type="ARBA" id="ARBA00023125"/>
    </source>
</evidence>
<evidence type="ECO:0000313" key="5">
    <source>
        <dbReference type="Proteomes" id="UP000184277"/>
    </source>
</evidence>
<proteinExistence type="inferred from homology"/>
<dbReference type="CDD" id="cd00569">
    <property type="entry name" value="HTH_Hin_like"/>
    <property type="match status" value="1"/>
</dbReference>
<accession>A0A1M2FQ75</accession>
<name>A0A1M2FQ75_ECOLX</name>
<evidence type="ECO:0000313" key="4">
    <source>
        <dbReference type="EMBL" id="OJR45965.1"/>
    </source>
</evidence>
<dbReference type="InterPro" id="IPR036162">
    <property type="entry name" value="Resolvase-like_N_sf"/>
</dbReference>
<dbReference type="Gene3D" id="3.40.50.1390">
    <property type="entry name" value="Resolvase, N-terminal catalytic domain"/>
    <property type="match status" value="1"/>
</dbReference>
<dbReference type="AlphaFoldDB" id="A0A1M2FQ75"/>
<evidence type="ECO:0000256" key="3">
    <source>
        <dbReference type="ARBA" id="ARBA00023172"/>
    </source>
</evidence>
<dbReference type="RefSeq" id="WP_063850349.1">
    <property type="nucleotide sequence ID" value="NZ_CP018770.2"/>
</dbReference>
<dbReference type="CDD" id="cd03768">
    <property type="entry name" value="SR_ResInv"/>
    <property type="match status" value="1"/>
</dbReference>
<gene>
    <name evidence="4" type="ORF">BK383_27315</name>
</gene>
<dbReference type="Proteomes" id="UP000184277">
    <property type="component" value="Unassembled WGS sequence"/>
</dbReference>
<dbReference type="PANTHER" id="PTHR30461:SF2">
    <property type="entry name" value="SERINE RECOMBINASE PINE-RELATED"/>
    <property type="match status" value="1"/>
</dbReference>
<dbReference type="PANTHER" id="PTHR30461">
    <property type="entry name" value="DNA-INVERTASE FROM LAMBDOID PROPHAGE"/>
    <property type="match status" value="1"/>
</dbReference>
<sequence>MAIFGYGRVSTAQQDTENQRLELEQSGWMFDYWFSDIVSGKSPAMQRKAFSELLGKIRDDETLVVAKLDRLGRDAIDVLKTVRMLSDRGIKVIVHQLGNTDLTSAAGKLLLSMLAAVAEMERDLLIERTQAGLSRAKAEGKKLGRPSKIASEARSAIVEKKNSGASVSALAREYGVSRATIATIVG</sequence>
<keyword evidence="2" id="KW-0238">DNA-binding</keyword>
<keyword evidence="3" id="KW-0233">DNA recombination</keyword>
<dbReference type="EMBL" id="MOKI01000098">
    <property type="protein sequence ID" value="OJR45965.1"/>
    <property type="molecule type" value="Genomic_DNA"/>
</dbReference>
<dbReference type="SMART" id="SM00857">
    <property type="entry name" value="Resolvase"/>
    <property type="match status" value="1"/>
</dbReference>
<comment type="caution">
    <text evidence="4">The sequence shown here is derived from an EMBL/GenBank/DDBJ whole genome shotgun (WGS) entry which is preliminary data.</text>
</comment>
<evidence type="ECO:0000256" key="1">
    <source>
        <dbReference type="ARBA" id="ARBA00009913"/>
    </source>
</evidence>
<dbReference type="InterPro" id="IPR006119">
    <property type="entry name" value="Resolv_N"/>
</dbReference>
<dbReference type="SUPFAM" id="SSF46689">
    <property type="entry name" value="Homeodomain-like"/>
    <property type="match status" value="1"/>
</dbReference>
<comment type="similarity">
    <text evidence="1">Belongs to the site-specific recombinase resolvase family.</text>
</comment>
<protein>
    <submittedName>
        <fullName evidence="4">Resolvase</fullName>
    </submittedName>
</protein>
<dbReference type="GO" id="GO:0000150">
    <property type="term" value="F:DNA strand exchange activity"/>
    <property type="evidence" value="ECO:0007669"/>
    <property type="project" value="InterPro"/>
</dbReference>
<dbReference type="GO" id="GO:0003677">
    <property type="term" value="F:DNA binding"/>
    <property type="evidence" value="ECO:0007669"/>
    <property type="project" value="UniProtKB-KW"/>
</dbReference>
<dbReference type="Pfam" id="PF00239">
    <property type="entry name" value="Resolvase"/>
    <property type="match status" value="1"/>
</dbReference>
<organism evidence="4 5">
    <name type="scientific">Escherichia coli</name>
    <dbReference type="NCBI Taxonomy" id="562"/>
    <lineage>
        <taxon>Bacteria</taxon>
        <taxon>Pseudomonadati</taxon>
        <taxon>Pseudomonadota</taxon>
        <taxon>Gammaproteobacteria</taxon>
        <taxon>Enterobacterales</taxon>
        <taxon>Enterobacteriaceae</taxon>
        <taxon>Escherichia</taxon>
    </lineage>
</organism>
<reference evidence="4 5" key="1">
    <citation type="submission" date="2016-10" db="EMBL/GenBank/DDBJ databases">
        <title>Comprehensive resistome analysis reveals the prevalence of NDM and MCR-1 in Chinese poultry production.</title>
        <authorList>
            <person name="Wang Y."/>
            <person name="Zhang R."/>
            <person name="Li J."/>
            <person name="Wu Z."/>
            <person name="Wenjuan Y."/>
            <person name="Schwarz S."/>
            <person name="Tyrrell J."/>
            <person name="Zheng Y."/>
            <person name="Wang S."/>
            <person name="Shen Z."/>
            <person name="Liu Z."/>
            <person name="Lei L."/>
            <person name="Li M."/>
            <person name="Zhang Q."/>
            <person name="Wu C."/>
            <person name="Zhang Q."/>
            <person name="Wu Y."/>
            <person name="Walsh T."/>
            <person name="Shen J."/>
        </authorList>
    </citation>
    <scope>NUCLEOTIDE SEQUENCE [LARGE SCALE GENOMIC DNA]</scope>
    <source>
        <strain evidence="4 5">570</strain>
    </source>
</reference>